<proteinExistence type="predicted"/>
<dbReference type="EMBL" id="BMJS01000017">
    <property type="protein sequence ID" value="GGF99555.1"/>
    <property type="molecule type" value="Genomic_DNA"/>
</dbReference>
<dbReference type="OrthoDB" id="9798761at2"/>
<dbReference type="PANTHER" id="PTHR35149:SF1">
    <property type="entry name" value="DUF5655 DOMAIN-CONTAINING PROTEIN"/>
    <property type="match status" value="1"/>
</dbReference>
<feature type="domain" description="GmrSD restriction endonucleases N-terminal" evidence="1">
    <location>
        <begin position="28"/>
        <end position="344"/>
    </location>
</feature>
<protein>
    <recommendedName>
        <fullName evidence="1">GmrSD restriction endonucleases N-terminal domain-containing protein</fullName>
    </recommendedName>
</protein>
<comment type="caution">
    <text evidence="2">The sequence shown here is derived from an EMBL/GenBank/DDBJ whole genome shotgun (WGS) entry which is preliminary data.</text>
</comment>
<dbReference type="Pfam" id="PF03235">
    <property type="entry name" value="GmrSD_N"/>
    <property type="match status" value="1"/>
</dbReference>
<dbReference type="PANTHER" id="PTHR35149">
    <property type="entry name" value="SLL5132 PROTEIN"/>
    <property type="match status" value="1"/>
</dbReference>
<evidence type="ECO:0000259" key="1">
    <source>
        <dbReference type="Pfam" id="PF03235"/>
    </source>
</evidence>
<keyword evidence="3" id="KW-1185">Reference proteome</keyword>
<dbReference type="RefSeq" id="WP_157968263.1">
    <property type="nucleotide sequence ID" value="NZ_BMJS01000017.1"/>
</dbReference>
<evidence type="ECO:0000313" key="2">
    <source>
        <dbReference type="EMBL" id="GGF99555.1"/>
    </source>
</evidence>
<organism evidence="2 3">
    <name type="scientific">Cysteiniphilum litorale</name>
    <dbReference type="NCBI Taxonomy" id="2056700"/>
    <lineage>
        <taxon>Bacteria</taxon>
        <taxon>Pseudomonadati</taxon>
        <taxon>Pseudomonadota</taxon>
        <taxon>Gammaproteobacteria</taxon>
        <taxon>Thiotrichales</taxon>
        <taxon>Fastidiosibacteraceae</taxon>
        <taxon>Cysteiniphilum</taxon>
    </lineage>
</organism>
<reference evidence="2" key="2">
    <citation type="submission" date="2020-09" db="EMBL/GenBank/DDBJ databases">
        <authorList>
            <person name="Sun Q."/>
            <person name="Zhou Y."/>
        </authorList>
    </citation>
    <scope>NUCLEOTIDE SEQUENCE</scope>
    <source>
        <strain evidence="2">CGMCC 1.15758</strain>
    </source>
</reference>
<dbReference type="InterPro" id="IPR004919">
    <property type="entry name" value="GmrSD_N"/>
</dbReference>
<evidence type="ECO:0000313" key="3">
    <source>
        <dbReference type="Proteomes" id="UP000636949"/>
    </source>
</evidence>
<accession>A0A8J2Z4W0</accession>
<dbReference type="Proteomes" id="UP000636949">
    <property type="component" value="Unassembled WGS sequence"/>
</dbReference>
<dbReference type="AlphaFoldDB" id="A0A8J2Z4W0"/>
<sequence>MTRYEGMKINVDGIFTSTPKNVYMTLAQKNGYYIPSYQRPYAWDADAKTNMNDLFNSIKEGMFSDDLSALVFFGAIVLVEDNNGNLDIEPCDPRSMPSQVSVVVDGQQRLTTFTLVAARLYQRLHQINKKLKEDKRYFEKLDDDKLIDKAQIVGIYNDLSACIGTATGATVEVCRIRMAESSFEDNPYGFYPRIIRMYDDCWSTAQTKASYTSDVASYLFELRPTDRGYNGALKDLFKSIDSEIKETVHSDEMILAFDSEDSHLRAYLQGFDLVQIVDDSLALKGEKYALLKEAAALLYLTDFILYRCAFTVISVTKNSYSHNIFQALNTTGEPLNAIDTFKPEVIRYVGHQAYQHSAEYQLFEAIQALLNAKPNKTKPKLLEALIADFGYIFTGGASKVNKSLKAQRQFLIEQYLAIDPDAREAKTQFVQTIHDHLMFGYAFINHKKVSENFVYDGLLPQDALLLNFLKENEWNIVRPLISALRLNSQHDFKEGIRALAAFIVLAKLRVVNAPIKTMLDAFWRECIGNINATTLKSYLQSKAKEDAWELAEQTLWQQRVAHNDILDVTKLRGVAKLAILSSFNDAQLMCLDAYSLLKLPEEKSTANSDHRFEMTQMEQKNKNAPNRWSNVTVVPLDLETHWLPQEGIGQGQENYQHLLQQVGEDACYVSYLKGETAFSDKRLQLEQCIKNHLFDKFACYNKAKEIAKDTIEKEELQAEVWLSNVYTTFSRMLWIDVHIDNAQEVEAESYV</sequence>
<reference evidence="2" key="1">
    <citation type="journal article" date="2014" name="Int. J. Syst. Evol. Microbiol.">
        <title>Complete genome sequence of Corynebacterium casei LMG S-19264T (=DSM 44701T), isolated from a smear-ripened cheese.</title>
        <authorList>
            <consortium name="US DOE Joint Genome Institute (JGI-PGF)"/>
            <person name="Walter F."/>
            <person name="Albersmeier A."/>
            <person name="Kalinowski J."/>
            <person name="Ruckert C."/>
        </authorList>
    </citation>
    <scope>NUCLEOTIDE SEQUENCE</scope>
    <source>
        <strain evidence="2">CGMCC 1.15758</strain>
    </source>
</reference>
<gene>
    <name evidence="2" type="ORF">GCM10010995_16040</name>
</gene>
<name>A0A8J2Z4W0_9GAMM</name>